<evidence type="ECO:0000313" key="1">
    <source>
        <dbReference type="EMBL" id="KAG0427804.1"/>
    </source>
</evidence>
<reference evidence="1 2" key="1">
    <citation type="journal article" date="2020" name="Cell">
        <title>Large-Scale Comparative Analyses of Tick Genomes Elucidate Their Genetic Diversity and Vector Capacities.</title>
        <authorList>
            <consortium name="Tick Genome and Microbiome Consortium (TIGMIC)"/>
            <person name="Jia N."/>
            <person name="Wang J."/>
            <person name="Shi W."/>
            <person name="Du L."/>
            <person name="Sun Y."/>
            <person name="Zhan W."/>
            <person name="Jiang J.F."/>
            <person name="Wang Q."/>
            <person name="Zhang B."/>
            <person name="Ji P."/>
            <person name="Bell-Sakyi L."/>
            <person name="Cui X.M."/>
            <person name="Yuan T.T."/>
            <person name="Jiang B.G."/>
            <person name="Yang W.F."/>
            <person name="Lam T.T."/>
            <person name="Chang Q.C."/>
            <person name="Ding S.J."/>
            <person name="Wang X.J."/>
            <person name="Zhu J.G."/>
            <person name="Ruan X.D."/>
            <person name="Zhao L."/>
            <person name="Wei J.T."/>
            <person name="Ye R.Z."/>
            <person name="Que T.C."/>
            <person name="Du C.H."/>
            <person name="Zhou Y.H."/>
            <person name="Cheng J.X."/>
            <person name="Dai P.F."/>
            <person name="Guo W.B."/>
            <person name="Han X.H."/>
            <person name="Huang E.J."/>
            <person name="Li L.F."/>
            <person name="Wei W."/>
            <person name="Gao Y.C."/>
            <person name="Liu J.Z."/>
            <person name="Shao H.Z."/>
            <person name="Wang X."/>
            <person name="Wang C.C."/>
            <person name="Yang T.C."/>
            <person name="Huo Q.B."/>
            <person name="Li W."/>
            <person name="Chen H.Y."/>
            <person name="Chen S.E."/>
            <person name="Zhou L.G."/>
            <person name="Ni X.B."/>
            <person name="Tian J.H."/>
            <person name="Sheng Y."/>
            <person name="Liu T."/>
            <person name="Pan Y.S."/>
            <person name="Xia L.Y."/>
            <person name="Li J."/>
            <person name="Zhao F."/>
            <person name="Cao W.C."/>
        </authorList>
    </citation>
    <scope>NUCLEOTIDE SEQUENCE [LARGE SCALE GENOMIC DNA]</scope>
    <source>
        <strain evidence="1">Iper-2018</strain>
    </source>
</reference>
<evidence type="ECO:0000313" key="2">
    <source>
        <dbReference type="Proteomes" id="UP000805193"/>
    </source>
</evidence>
<dbReference type="EMBL" id="JABSTQ010009589">
    <property type="protein sequence ID" value="KAG0427804.1"/>
    <property type="molecule type" value="Genomic_DNA"/>
</dbReference>
<protein>
    <submittedName>
        <fullName evidence="1">Uncharacterized protein</fullName>
    </submittedName>
</protein>
<comment type="caution">
    <text evidence="1">The sequence shown here is derived from an EMBL/GenBank/DDBJ whole genome shotgun (WGS) entry which is preliminary data.</text>
</comment>
<organism evidence="1 2">
    <name type="scientific">Ixodes persulcatus</name>
    <name type="common">Taiga tick</name>
    <dbReference type="NCBI Taxonomy" id="34615"/>
    <lineage>
        <taxon>Eukaryota</taxon>
        <taxon>Metazoa</taxon>
        <taxon>Ecdysozoa</taxon>
        <taxon>Arthropoda</taxon>
        <taxon>Chelicerata</taxon>
        <taxon>Arachnida</taxon>
        <taxon>Acari</taxon>
        <taxon>Parasitiformes</taxon>
        <taxon>Ixodida</taxon>
        <taxon>Ixodoidea</taxon>
        <taxon>Ixodidae</taxon>
        <taxon>Ixodinae</taxon>
        <taxon>Ixodes</taxon>
    </lineage>
</organism>
<sequence>MGEREEDPPSGSVIGGKAAFLEEGGVYLDLLGESTSGAPWEMIVEAAHLRDKQHRLPRAPGQERQPGLSSGKALGHEASFFLSFPLLTNLANTPAPDQQLQPRQDSSLSQYSEQGQFPALDFVNGGRGKCPKPYATQRLCGHVTHNARNGPRHPLKTAKARTNKQRLPGVEIGTTSQIVRSTSRDCARACAPLYAATTDQQSTRRRRGLPGSRGEIDHPWRTTDRVVRPPGGTLATNVSKKLVWLQTGFGSRAAYPPCRATRVVADVCALNRIGRVSSVGRLDLVRNFRSFILGKETGEGAERRLHSRARRLVSHGAAHDEDNNAGATSSSLVLPVSCRPGKLFHFRCDQYGVRCPPATWFCLQPWEPEAGGLAAIQGLRVSFPDTLRQHGDPAAAPTCGFPSRCLDPASKKCHNAALPVGARADANDGRAVGRRSASSFLDFGQDIVLPLRHEERLEIANPTTMFYQEALRILASRRRAQDSNVFGYVLAFDWMVWMFLSAALLITTLLTGIARGFYDTKRWTWTRFLGNLSDALWMYLENLFMEGSATPPRRSVLRLLSSVWWLATIVLMNAFCGHMRACLMVKSEVKKIDSVRQLAQNPTVQPYMWKGTSYVGMLARSTNEDMRKIGRVVVERGTAPVSILYGEALLKRVVQGRAAVISDGTSLVYRVSNVCGAFHESEFYLAEEGLVSHPLNSFLRKDVDPEFHASVNRVIRRLVEGGLVDHWWTAATGDISRCGGSIQQDSATTLALSDLWGIFMLWLVSLGFAGTAFCCELCVHLALSKMASCGGNVF</sequence>
<name>A0AC60Q434_IXOPE</name>
<keyword evidence="2" id="KW-1185">Reference proteome</keyword>
<dbReference type="Proteomes" id="UP000805193">
    <property type="component" value="Unassembled WGS sequence"/>
</dbReference>
<accession>A0AC60Q434</accession>
<proteinExistence type="predicted"/>
<gene>
    <name evidence="1" type="ORF">HPB47_025166</name>
</gene>